<protein>
    <recommendedName>
        <fullName evidence="3">Transmembrane protein</fullName>
    </recommendedName>
</protein>
<keyword evidence="1" id="KW-0472">Membrane</keyword>
<reference evidence="2" key="1">
    <citation type="journal article" date="2019" name="MBio">
        <title>Virus Genomes from Deep Sea Sediments Expand the Ocean Megavirome and Support Independent Origins of Viral Gigantism.</title>
        <authorList>
            <person name="Backstrom D."/>
            <person name="Yutin N."/>
            <person name="Jorgensen S.L."/>
            <person name="Dharamshi J."/>
            <person name="Homa F."/>
            <person name="Zaremba-Niedwiedzka K."/>
            <person name="Spang A."/>
            <person name="Wolf Y.I."/>
            <person name="Koonin E.V."/>
            <person name="Ettema T.J."/>
        </authorList>
    </citation>
    <scope>NUCLEOTIDE SEQUENCE</scope>
</reference>
<name>A0A481Z8L1_9VIRU</name>
<evidence type="ECO:0008006" key="3">
    <source>
        <dbReference type="Google" id="ProtNLM"/>
    </source>
</evidence>
<evidence type="ECO:0000313" key="2">
    <source>
        <dbReference type="EMBL" id="QBK91936.1"/>
    </source>
</evidence>
<keyword evidence="1" id="KW-1133">Transmembrane helix</keyword>
<proteinExistence type="predicted"/>
<accession>A0A481Z8L1</accession>
<organism evidence="2">
    <name type="scientific">Pithovirus LCPAC304</name>
    <dbReference type="NCBI Taxonomy" id="2506594"/>
    <lineage>
        <taxon>Viruses</taxon>
        <taxon>Pithoviruses</taxon>
    </lineage>
</organism>
<gene>
    <name evidence="2" type="ORF">LCPAC304_02780</name>
</gene>
<keyword evidence="1" id="KW-0812">Transmembrane</keyword>
<evidence type="ECO:0000256" key="1">
    <source>
        <dbReference type="SAM" id="Phobius"/>
    </source>
</evidence>
<dbReference type="EMBL" id="MK500566">
    <property type="protein sequence ID" value="QBK91936.1"/>
    <property type="molecule type" value="Genomic_DNA"/>
</dbReference>
<sequence>MFGMEFIVGLVLGVLGFALYDVLKCSLWMKRIIIHVERCPETKFILEKSVSENLVDKIEVEDEDLEEVIAKVRQSENKQRLKKVSKKDTTTGIDQLFTEVKALSNDLMKRFSEEDVTTLFSTSDMSGLNKMLKFFSTGEYPSPEDLKHLQEELADSLQTMFCGKLTDLEKEEERKDSEIVLNRLQEIHKEFTQEVS</sequence>
<feature type="transmembrane region" description="Helical" evidence="1">
    <location>
        <begin position="6"/>
        <end position="23"/>
    </location>
</feature>